<feature type="domain" description="YdhG-like" evidence="1">
    <location>
        <begin position="24"/>
        <end position="116"/>
    </location>
</feature>
<dbReference type="SUPFAM" id="SSF159888">
    <property type="entry name" value="YdhG-like"/>
    <property type="match status" value="1"/>
</dbReference>
<reference evidence="3" key="1">
    <citation type="submission" date="2017-08" db="EMBL/GenBank/DDBJ databases">
        <authorList>
            <person name="Varghese N."/>
            <person name="Submissions S."/>
        </authorList>
    </citation>
    <scope>NUCLEOTIDE SEQUENCE [LARGE SCALE GENOMIC DNA]</scope>
    <source>
        <strain evidence="3">JC23</strain>
    </source>
</reference>
<accession>A0A285UKA1</accession>
<dbReference type="Proteomes" id="UP000219252">
    <property type="component" value="Unassembled WGS sequence"/>
</dbReference>
<dbReference type="Gene3D" id="3.90.1150.200">
    <property type="match status" value="1"/>
</dbReference>
<evidence type="ECO:0000313" key="2">
    <source>
        <dbReference type="EMBL" id="SOC40671.1"/>
    </source>
</evidence>
<evidence type="ECO:0000313" key="3">
    <source>
        <dbReference type="Proteomes" id="UP000219252"/>
    </source>
</evidence>
<evidence type="ECO:0000259" key="1">
    <source>
        <dbReference type="Pfam" id="PF08818"/>
    </source>
</evidence>
<dbReference type="RefSeq" id="WP_097149870.1">
    <property type="nucleotide sequence ID" value="NZ_OBQC01000008.1"/>
</dbReference>
<keyword evidence="3" id="KW-1185">Reference proteome</keyword>
<sequence length="121" mass="14233">MAEERTVQEVDQYMEKLPEEIKIITENLREIILDSSPALIEEYKWSMPNYSYKGLVCYLQSSKKHVNLGFHKGNELQEKDSNQLLQGTGKNMRHIKITKVEEIRQEEIKLLILEAIQLNEE</sequence>
<dbReference type="InterPro" id="IPR014922">
    <property type="entry name" value="YdhG-like"/>
</dbReference>
<dbReference type="OrthoDB" id="9811812at2"/>
<dbReference type="Pfam" id="PF08818">
    <property type="entry name" value="DUF1801"/>
    <property type="match status" value="1"/>
</dbReference>
<dbReference type="EMBL" id="OBQC01000008">
    <property type="protein sequence ID" value="SOC40671.1"/>
    <property type="molecule type" value="Genomic_DNA"/>
</dbReference>
<gene>
    <name evidence="2" type="ORF">SAMN05877842_108115</name>
</gene>
<proteinExistence type="predicted"/>
<dbReference type="AlphaFoldDB" id="A0A285UKA1"/>
<name>A0A285UKA1_9BACL</name>
<protein>
    <recommendedName>
        <fullName evidence="1">YdhG-like domain-containing protein</fullName>
    </recommendedName>
</protein>
<organism evidence="2 3">
    <name type="scientific">Ureibacillus acetophenoni</name>
    <dbReference type="NCBI Taxonomy" id="614649"/>
    <lineage>
        <taxon>Bacteria</taxon>
        <taxon>Bacillati</taxon>
        <taxon>Bacillota</taxon>
        <taxon>Bacilli</taxon>
        <taxon>Bacillales</taxon>
        <taxon>Caryophanaceae</taxon>
        <taxon>Ureibacillus</taxon>
    </lineage>
</organism>